<gene>
    <name evidence="2" type="ORF">BDV37DRAFT_278881</name>
</gene>
<dbReference type="OrthoDB" id="4389629at2759"/>
<reference evidence="2 3" key="1">
    <citation type="submission" date="2019-04" db="EMBL/GenBank/DDBJ databases">
        <authorList>
            <consortium name="DOE Joint Genome Institute"/>
            <person name="Mondo S."/>
            <person name="Kjaerbolling I."/>
            <person name="Vesth T."/>
            <person name="Frisvad J.C."/>
            <person name="Nybo J.L."/>
            <person name="Theobald S."/>
            <person name="Kildgaard S."/>
            <person name="Isbrandt T."/>
            <person name="Kuo A."/>
            <person name="Sato A."/>
            <person name="Lyhne E.K."/>
            <person name="Kogle M.E."/>
            <person name="Wiebenga A."/>
            <person name="Kun R.S."/>
            <person name="Lubbers R.J."/>
            <person name="Makela M.R."/>
            <person name="Barry K."/>
            <person name="Chovatia M."/>
            <person name="Clum A."/>
            <person name="Daum C."/>
            <person name="Haridas S."/>
            <person name="He G."/>
            <person name="LaButti K."/>
            <person name="Lipzen A."/>
            <person name="Riley R."/>
            <person name="Salamov A."/>
            <person name="Simmons B.A."/>
            <person name="Magnuson J.K."/>
            <person name="Henrissat B."/>
            <person name="Mortensen U.H."/>
            <person name="Larsen T.O."/>
            <person name="Devries R.P."/>
            <person name="Grigoriev I.V."/>
            <person name="Machida M."/>
            <person name="Baker S.E."/>
            <person name="Andersen M.R."/>
            <person name="Cantor M.N."/>
            <person name="Hua S.X."/>
        </authorList>
    </citation>
    <scope>NUCLEOTIDE SEQUENCE [LARGE SCALE GENOMIC DNA]</scope>
    <source>
        <strain evidence="2 3">CBS 119388</strain>
    </source>
</reference>
<feature type="region of interest" description="Disordered" evidence="1">
    <location>
        <begin position="216"/>
        <end position="260"/>
    </location>
</feature>
<dbReference type="EMBL" id="ML736743">
    <property type="protein sequence ID" value="KAE8408392.1"/>
    <property type="molecule type" value="Genomic_DNA"/>
</dbReference>
<dbReference type="GeneID" id="43670875"/>
<dbReference type="Proteomes" id="UP000325579">
    <property type="component" value="Unassembled WGS sequence"/>
</dbReference>
<feature type="compositionally biased region" description="Basic and acidic residues" evidence="1">
    <location>
        <begin position="249"/>
        <end position="260"/>
    </location>
</feature>
<evidence type="ECO:0000256" key="1">
    <source>
        <dbReference type="SAM" id="MobiDB-lite"/>
    </source>
</evidence>
<dbReference type="AlphaFoldDB" id="A0A5N6ICL2"/>
<proteinExistence type="predicted"/>
<accession>A0A5N7DPL7</accession>
<accession>A0A5N6ICL2</accession>
<name>A0A5N6ICL2_9EURO</name>
<dbReference type="RefSeq" id="XP_031945711.1">
    <property type="nucleotide sequence ID" value="XM_032086184.1"/>
</dbReference>
<keyword evidence="3" id="KW-1185">Reference proteome</keyword>
<evidence type="ECO:0000313" key="2">
    <source>
        <dbReference type="EMBL" id="KAE8408392.1"/>
    </source>
</evidence>
<organism evidence="2 3">
    <name type="scientific">Aspergillus pseudonomiae</name>
    <dbReference type="NCBI Taxonomy" id="1506151"/>
    <lineage>
        <taxon>Eukaryota</taxon>
        <taxon>Fungi</taxon>
        <taxon>Dikarya</taxon>
        <taxon>Ascomycota</taxon>
        <taxon>Pezizomycotina</taxon>
        <taxon>Eurotiomycetes</taxon>
        <taxon>Eurotiomycetidae</taxon>
        <taxon>Eurotiales</taxon>
        <taxon>Aspergillaceae</taxon>
        <taxon>Aspergillus</taxon>
        <taxon>Aspergillus subgen. Circumdati</taxon>
    </lineage>
</organism>
<evidence type="ECO:0000313" key="3">
    <source>
        <dbReference type="Proteomes" id="UP000325579"/>
    </source>
</evidence>
<protein>
    <submittedName>
        <fullName evidence="2">Uncharacterized protein</fullName>
    </submittedName>
</protein>
<sequence length="260" mass="30231">MWDFTLEGRVFDIHGRKLQIEEQLTEVLDRNLGQRQVLARVKNMDSKVQSLLKIRYQLNPKDFDFEDPGEVQEFAEEHYCYEVQAIKLLAERGLGPKYFAHETQDQEEWMPFPGGYVDFIAMQLPPGEDVDEIQDELTNRQLDSIRTQLAYILEMMRKNGYKLVQQHPSYLNYDAQTNKLYLMDLAALDFTDPKTSFAIDEESPYVEAFNIWRAPYSKPAKGPTSGGMPPDSTREKDPKPGRMPPSDQFTKKENKPPWRG</sequence>